<dbReference type="PANTHER" id="PTHR30168">
    <property type="entry name" value="PUTATIVE MEMBRANE PROTEIN YPFJ"/>
    <property type="match status" value="1"/>
</dbReference>
<dbReference type="RefSeq" id="WP_270156521.1">
    <property type="nucleotide sequence ID" value="NZ_JAPNNL010000078.1"/>
</dbReference>
<dbReference type="EMBL" id="JAPNNL010000078">
    <property type="protein sequence ID" value="MDA0635672.1"/>
    <property type="molecule type" value="Genomic_DNA"/>
</dbReference>
<evidence type="ECO:0000256" key="3">
    <source>
        <dbReference type="ARBA" id="ARBA00022989"/>
    </source>
</evidence>
<comment type="subcellular location">
    <subcellularLocation>
        <location evidence="1">Membrane</location>
        <topology evidence="1">Single-pass membrane protein</topology>
    </subcellularLocation>
</comment>
<keyword evidence="4" id="KW-0472">Membrane</keyword>
<accession>A0ABT4SEQ8</accession>
<evidence type="ECO:0000313" key="7">
    <source>
        <dbReference type="Proteomes" id="UP001144036"/>
    </source>
</evidence>
<proteinExistence type="predicted"/>
<dbReference type="InterPro" id="IPR007343">
    <property type="entry name" value="Uncharacterised_pept_Zn_put"/>
</dbReference>
<evidence type="ECO:0000313" key="6">
    <source>
        <dbReference type="EMBL" id="MDA0635672.1"/>
    </source>
</evidence>
<reference evidence="6" key="1">
    <citation type="submission" date="2022-11" db="EMBL/GenBank/DDBJ databases">
        <title>Nonomuraea corallina sp. nov., a new species of the genus Nonomuraea isolated from sea side sediment in Thai sea.</title>
        <authorList>
            <person name="Ngamcharungchit C."/>
            <person name="Matsumoto A."/>
            <person name="Suriyachadkun C."/>
            <person name="Panbangred W."/>
            <person name="Inahashi Y."/>
            <person name="Intra B."/>
        </authorList>
    </citation>
    <scope>NUCLEOTIDE SEQUENCE</scope>
    <source>
        <strain evidence="6">MCN248</strain>
    </source>
</reference>
<keyword evidence="7" id="KW-1185">Reference proteome</keyword>
<feature type="signal peptide" evidence="5">
    <location>
        <begin position="1"/>
        <end position="22"/>
    </location>
</feature>
<evidence type="ECO:0000256" key="2">
    <source>
        <dbReference type="ARBA" id="ARBA00022692"/>
    </source>
</evidence>
<gene>
    <name evidence="6" type="ORF">OUY22_19810</name>
</gene>
<dbReference type="Pfam" id="PF04228">
    <property type="entry name" value="Zn_peptidase"/>
    <property type="match status" value="1"/>
</dbReference>
<evidence type="ECO:0000256" key="1">
    <source>
        <dbReference type="ARBA" id="ARBA00004167"/>
    </source>
</evidence>
<dbReference type="Proteomes" id="UP001144036">
    <property type="component" value="Unassembled WGS sequence"/>
</dbReference>
<comment type="caution">
    <text evidence="6">The sequence shown here is derived from an EMBL/GenBank/DDBJ whole genome shotgun (WGS) entry which is preliminary data.</text>
</comment>
<feature type="chain" id="PRO_5045209865" evidence="5">
    <location>
        <begin position="23"/>
        <end position="263"/>
    </location>
</feature>
<name>A0ABT4SEQ8_9ACTN</name>
<keyword evidence="2" id="KW-0812">Transmembrane</keyword>
<dbReference type="PANTHER" id="PTHR30168:SF0">
    <property type="entry name" value="INNER MEMBRANE PROTEIN"/>
    <property type="match status" value="1"/>
</dbReference>
<protein>
    <submittedName>
        <fullName evidence="6">Neutral zinc metallopeptidase</fullName>
    </submittedName>
</protein>
<evidence type="ECO:0000256" key="4">
    <source>
        <dbReference type="ARBA" id="ARBA00023136"/>
    </source>
</evidence>
<evidence type="ECO:0000256" key="5">
    <source>
        <dbReference type="SAM" id="SignalP"/>
    </source>
</evidence>
<keyword evidence="3" id="KW-1133">Transmembrane helix</keyword>
<keyword evidence="5" id="KW-0732">Signal</keyword>
<organism evidence="6 7">
    <name type="scientific">Nonomuraea corallina</name>
    <dbReference type="NCBI Taxonomy" id="2989783"/>
    <lineage>
        <taxon>Bacteria</taxon>
        <taxon>Bacillati</taxon>
        <taxon>Actinomycetota</taxon>
        <taxon>Actinomycetes</taxon>
        <taxon>Streptosporangiales</taxon>
        <taxon>Streptosporangiaceae</taxon>
        <taxon>Nonomuraea</taxon>
    </lineage>
</organism>
<feature type="non-terminal residue" evidence="6">
    <location>
        <position position="263"/>
    </location>
</feature>
<sequence length="263" mass="29376">MLVRSSLLALCLAAVPALPARAAPHTELYSASFAGLYSASFADPFARSGKLAEAVCPEPAITHGGIPRTREYLSVVVKCLHKSWKARFAADRKRFREPRVRFYDEPERRVCGVPWPESAAAFYCTNHRALVFPLTGEWIENRTDLYPLKVAAHEYGHHLQSLTGIRRHYEARVKASPGRQAELGRRYELQADCLSGVFLGAVWESLDRTGEDWTALLDATRASGDDEHRRSHGTGVTRVRWLKRGYQALSPAACDTWSAPRAT</sequence>